<feature type="region of interest" description="Disordered" evidence="2">
    <location>
        <begin position="87"/>
        <end position="107"/>
    </location>
</feature>
<dbReference type="InterPro" id="IPR013083">
    <property type="entry name" value="Znf_RING/FYVE/PHD"/>
</dbReference>
<dbReference type="Proteomes" id="UP001549920">
    <property type="component" value="Unassembled WGS sequence"/>
</dbReference>
<evidence type="ECO:0000256" key="1">
    <source>
        <dbReference type="SAM" id="Coils"/>
    </source>
</evidence>
<keyword evidence="1" id="KW-0175">Coiled coil</keyword>
<comment type="caution">
    <text evidence="4">The sequence shown here is derived from an EMBL/GenBank/DDBJ whole genome shotgun (WGS) entry which is preliminary data.</text>
</comment>
<evidence type="ECO:0000256" key="2">
    <source>
        <dbReference type="SAM" id="MobiDB-lite"/>
    </source>
</evidence>
<feature type="domain" description="FP protein C-terminal" evidence="3">
    <location>
        <begin position="306"/>
        <end position="357"/>
    </location>
</feature>
<dbReference type="EMBL" id="JBEUOH010000026">
    <property type="protein sequence ID" value="KAL0860175.1"/>
    <property type="molecule type" value="Genomic_DNA"/>
</dbReference>
<sequence>MFTSKCASCTDTVGDGPECSICKKRFHFACGGITERGFTRLGSGRSSWMCAACRDASQPGSETLGMETTAVNTPGCSKFSSGLQLELGTGSTSTSTPKQGPIDETNRSPSFLMLLNEVSSKITSMEAEMKRIRIIQQDLQQVKSDVANLSSAVNERLDLICARVDDVEARLSAAENLRAEVDELKSQVKLIQEEGYKNDQWVRRSNIQINGIPHKHGENLIKIVKTLADRSGFSLNTENDIDFVTRVAVKNDIEGRKNKPIVLKLHSRYKKDDFLASLRKLKDIKACDIGFVGSAGRIYFNDHLSSRNKHLFQQAKLKAKEKNYTFCWVRNCTVMVRKSEKSPIIHITSDESLKKIV</sequence>
<dbReference type="Gene3D" id="3.30.70.1820">
    <property type="entry name" value="L1 transposable element, RRM domain"/>
    <property type="match status" value="1"/>
</dbReference>
<name>A0ABR3H6G5_LOXSC</name>
<keyword evidence="5" id="KW-1185">Reference proteome</keyword>
<reference evidence="4 5" key="1">
    <citation type="submission" date="2024-06" db="EMBL/GenBank/DDBJ databases">
        <title>A chromosome-level genome assembly of beet webworm, Loxostege sticticalis.</title>
        <authorList>
            <person name="Zhang Y."/>
        </authorList>
    </citation>
    <scope>NUCLEOTIDE SEQUENCE [LARGE SCALE GENOMIC DNA]</scope>
    <source>
        <strain evidence="4">AQ026</strain>
        <tissue evidence="4">Whole body</tissue>
    </source>
</reference>
<dbReference type="Pfam" id="PF25298">
    <property type="entry name" value="Baculo_FP_2nd"/>
    <property type="match status" value="1"/>
</dbReference>
<evidence type="ECO:0000259" key="3">
    <source>
        <dbReference type="Pfam" id="PF25298"/>
    </source>
</evidence>
<evidence type="ECO:0000313" key="5">
    <source>
        <dbReference type="Proteomes" id="UP001549920"/>
    </source>
</evidence>
<feature type="coiled-coil region" evidence="1">
    <location>
        <begin position="125"/>
        <end position="194"/>
    </location>
</feature>
<dbReference type="InterPro" id="IPR011011">
    <property type="entry name" value="Znf_FYVE_PHD"/>
</dbReference>
<dbReference type="InterPro" id="IPR057251">
    <property type="entry name" value="FP_C"/>
</dbReference>
<dbReference type="Gene3D" id="3.30.40.10">
    <property type="entry name" value="Zinc/RING finger domain, C3HC4 (zinc finger)"/>
    <property type="match status" value="1"/>
</dbReference>
<dbReference type="CDD" id="cd15489">
    <property type="entry name" value="PHD_SF"/>
    <property type="match status" value="1"/>
</dbReference>
<feature type="compositionally biased region" description="Low complexity" evidence="2">
    <location>
        <begin position="87"/>
        <end position="96"/>
    </location>
</feature>
<evidence type="ECO:0000313" key="4">
    <source>
        <dbReference type="EMBL" id="KAL0860175.1"/>
    </source>
</evidence>
<accession>A0ABR3H6G5</accession>
<protein>
    <recommendedName>
        <fullName evidence="3">FP protein C-terminal domain-containing protein</fullName>
    </recommendedName>
</protein>
<proteinExistence type="predicted"/>
<dbReference type="SUPFAM" id="SSF57903">
    <property type="entry name" value="FYVE/PHD zinc finger"/>
    <property type="match status" value="1"/>
</dbReference>
<gene>
    <name evidence="4" type="ORF">ABMA27_010482</name>
</gene>
<organism evidence="4 5">
    <name type="scientific">Loxostege sticticalis</name>
    <name type="common">Beet webworm moth</name>
    <dbReference type="NCBI Taxonomy" id="481309"/>
    <lineage>
        <taxon>Eukaryota</taxon>
        <taxon>Metazoa</taxon>
        <taxon>Ecdysozoa</taxon>
        <taxon>Arthropoda</taxon>
        <taxon>Hexapoda</taxon>
        <taxon>Insecta</taxon>
        <taxon>Pterygota</taxon>
        <taxon>Neoptera</taxon>
        <taxon>Endopterygota</taxon>
        <taxon>Lepidoptera</taxon>
        <taxon>Glossata</taxon>
        <taxon>Ditrysia</taxon>
        <taxon>Pyraloidea</taxon>
        <taxon>Crambidae</taxon>
        <taxon>Pyraustinae</taxon>
        <taxon>Loxostege</taxon>
    </lineage>
</organism>